<keyword evidence="2 5" id="KW-0808">Transferase</keyword>
<dbReference type="InterPro" id="IPR018357">
    <property type="entry name" value="Hexapep_transf_CS"/>
</dbReference>
<keyword evidence="3" id="KW-0677">Repeat</keyword>
<dbReference type="InterPro" id="IPR045304">
    <property type="entry name" value="LbH_SAT"/>
</dbReference>
<proteinExistence type="inferred from homology"/>
<evidence type="ECO:0000313" key="5">
    <source>
        <dbReference type="EMBL" id="SDM67972.1"/>
    </source>
</evidence>
<dbReference type="Gene3D" id="2.160.10.10">
    <property type="entry name" value="Hexapeptide repeat proteins"/>
    <property type="match status" value="1"/>
</dbReference>
<dbReference type="Pfam" id="PF00132">
    <property type="entry name" value="Hexapep"/>
    <property type="match status" value="1"/>
</dbReference>
<evidence type="ECO:0000313" key="6">
    <source>
        <dbReference type="Proteomes" id="UP000198901"/>
    </source>
</evidence>
<dbReference type="GO" id="GO:0006535">
    <property type="term" value="P:cysteine biosynthetic process from serine"/>
    <property type="evidence" value="ECO:0007669"/>
    <property type="project" value="InterPro"/>
</dbReference>
<dbReference type="RefSeq" id="WP_093207139.1">
    <property type="nucleotide sequence ID" value="NZ_FNGS01000008.1"/>
</dbReference>
<dbReference type="InterPro" id="IPR011004">
    <property type="entry name" value="Trimer_LpxA-like_sf"/>
</dbReference>
<dbReference type="STRING" id="563176.SAMN04488090_3991"/>
<dbReference type="PROSITE" id="PS00101">
    <property type="entry name" value="HEXAPEP_TRANSFERASES"/>
    <property type="match status" value="1"/>
</dbReference>
<dbReference type="OrthoDB" id="9814490at2"/>
<evidence type="ECO:0000256" key="3">
    <source>
        <dbReference type="ARBA" id="ARBA00022737"/>
    </source>
</evidence>
<dbReference type="CDD" id="cd03354">
    <property type="entry name" value="LbH_SAT"/>
    <property type="match status" value="1"/>
</dbReference>
<evidence type="ECO:0000256" key="4">
    <source>
        <dbReference type="ARBA" id="ARBA00023315"/>
    </source>
</evidence>
<dbReference type="PANTHER" id="PTHR42811">
    <property type="entry name" value="SERINE ACETYLTRANSFERASE"/>
    <property type="match status" value="1"/>
</dbReference>
<dbReference type="Proteomes" id="UP000198901">
    <property type="component" value="Unassembled WGS sequence"/>
</dbReference>
<keyword evidence="6" id="KW-1185">Reference proteome</keyword>
<evidence type="ECO:0000256" key="1">
    <source>
        <dbReference type="ARBA" id="ARBA00007274"/>
    </source>
</evidence>
<dbReference type="AlphaFoldDB" id="A0A1G9V6Y2"/>
<dbReference type="SUPFAM" id="SSF51161">
    <property type="entry name" value="Trimeric LpxA-like enzymes"/>
    <property type="match status" value="1"/>
</dbReference>
<comment type="similarity">
    <text evidence="1">Belongs to the transferase hexapeptide repeat family.</text>
</comment>
<dbReference type="InterPro" id="IPR005881">
    <property type="entry name" value="Ser_O-AcTrfase"/>
</dbReference>
<reference evidence="5 6" key="1">
    <citation type="submission" date="2016-10" db="EMBL/GenBank/DDBJ databases">
        <authorList>
            <person name="de Groot N.N."/>
        </authorList>
    </citation>
    <scope>NUCLEOTIDE SEQUENCE [LARGE SCALE GENOMIC DNA]</scope>
    <source>
        <strain evidence="5 6">DSM 21668</strain>
    </source>
</reference>
<protein>
    <submittedName>
        <fullName evidence="5">Putative colanic acid biosynthesis acetyltransferase WcaB</fullName>
    </submittedName>
</protein>
<keyword evidence="4" id="KW-0012">Acyltransferase</keyword>
<organism evidence="5 6">
    <name type="scientific">Siphonobacter aquaeclarae</name>
    <dbReference type="NCBI Taxonomy" id="563176"/>
    <lineage>
        <taxon>Bacteria</taxon>
        <taxon>Pseudomonadati</taxon>
        <taxon>Bacteroidota</taxon>
        <taxon>Cytophagia</taxon>
        <taxon>Cytophagales</taxon>
        <taxon>Cytophagaceae</taxon>
        <taxon>Siphonobacter</taxon>
    </lineage>
</organism>
<dbReference type="EMBL" id="FNGS01000008">
    <property type="protein sequence ID" value="SDM67972.1"/>
    <property type="molecule type" value="Genomic_DNA"/>
</dbReference>
<dbReference type="PIRSF" id="PIRSF000441">
    <property type="entry name" value="CysE"/>
    <property type="match status" value="1"/>
</dbReference>
<sequence length="160" mass="17446">MFIFQDWPANAGNSKGRIFAFFFRLAALSCRGKLLSVLCIPFRIFYKVFFEWIVGAEIPFNARIGKGLKVYHLQAIVINKDVVIGENCILRQSTTIGNRRDNGGCPVIGNNVNIGAHVCILGEITIGDNVQIGAGSMVLSNIPPNSVVVGNPARILKQTV</sequence>
<dbReference type="GO" id="GO:0009001">
    <property type="term" value="F:serine O-acetyltransferase activity"/>
    <property type="evidence" value="ECO:0007669"/>
    <property type="project" value="InterPro"/>
</dbReference>
<dbReference type="InterPro" id="IPR001451">
    <property type="entry name" value="Hexapep"/>
</dbReference>
<gene>
    <name evidence="5" type="ORF">SAMN04488090_3991</name>
</gene>
<accession>A0A1G9V6Y2</accession>
<dbReference type="GO" id="GO:0005737">
    <property type="term" value="C:cytoplasm"/>
    <property type="evidence" value="ECO:0007669"/>
    <property type="project" value="InterPro"/>
</dbReference>
<name>A0A1G9V6Y2_9BACT</name>
<evidence type="ECO:0000256" key="2">
    <source>
        <dbReference type="ARBA" id="ARBA00022679"/>
    </source>
</evidence>